<accession>A0A151J3R1</accession>
<dbReference type="GO" id="GO:0042575">
    <property type="term" value="C:DNA polymerase complex"/>
    <property type="evidence" value="ECO:0007669"/>
    <property type="project" value="UniProtKB-ARBA"/>
</dbReference>
<evidence type="ECO:0000313" key="10">
    <source>
        <dbReference type="EMBL" id="KYN17043.1"/>
    </source>
</evidence>
<sequence>MTVGNTKFIDSSNYMPMRLSDLPKAFGLQDTSGKGIFPHLFNRKEHQAYIGPIPSARYYSPEQMKPEEREHFIKWHDDMTQSGFIFDFQREIVKYCRNDVDILRRACLAFRKIFLERGSVCPFVECTTIASTCMKVFRRNFLRGKEIGVIPVGGYRYRDNHSRKTVQWLVWMERELNQRISHAGRGREFRIAGTPVDGYYETDLENETQRYVLQFHGCFWHGCPSCFRINRERKLSSSTDHGDTIDARYERTLAATWRLRRRGYLVMEKWECDFDREIRENNEMRDFLENAQIIKNSPLDPRDAFFGGRTGNIATRCDVAGTEKIRYIDVCSLYPYVLKTGAFPIGHPKIYIGEECSELIGVFPDFDFNSLEGLIRCKVLPPLDLFHPVLPYRVRGKLCSRCVGVVAKRSRKLSVLTVSPIVNSRIPGYPVNFAKPSRKVIACRK</sequence>
<dbReference type="STRING" id="471704.A0A151J3R1"/>
<gene>
    <name evidence="10" type="ORF">ALC57_10679</name>
</gene>
<evidence type="ECO:0000256" key="3">
    <source>
        <dbReference type="ARBA" id="ARBA00022679"/>
    </source>
</evidence>
<dbReference type="GO" id="GO:0003677">
    <property type="term" value="F:DNA binding"/>
    <property type="evidence" value="ECO:0007669"/>
    <property type="project" value="UniProtKB-KW"/>
</dbReference>
<evidence type="ECO:0000256" key="6">
    <source>
        <dbReference type="ARBA" id="ARBA00022932"/>
    </source>
</evidence>
<dbReference type="EMBL" id="KQ980272">
    <property type="protein sequence ID" value="KYN17043.1"/>
    <property type="molecule type" value="Genomic_DNA"/>
</dbReference>
<dbReference type="Pfam" id="PF03175">
    <property type="entry name" value="DNA_pol_B_2"/>
    <property type="match status" value="2"/>
</dbReference>
<keyword evidence="7" id="KW-0238">DNA-binding</keyword>
<evidence type="ECO:0000313" key="11">
    <source>
        <dbReference type="Proteomes" id="UP000078492"/>
    </source>
</evidence>
<dbReference type="PANTHER" id="PTHR33568:SF3">
    <property type="entry name" value="DNA-DIRECTED DNA POLYMERASE"/>
    <property type="match status" value="1"/>
</dbReference>
<comment type="catalytic activity">
    <reaction evidence="8">
        <text>DNA(n) + a 2'-deoxyribonucleoside 5'-triphosphate = DNA(n+1) + diphosphate</text>
        <dbReference type="Rhea" id="RHEA:22508"/>
        <dbReference type="Rhea" id="RHEA-COMP:17339"/>
        <dbReference type="Rhea" id="RHEA-COMP:17340"/>
        <dbReference type="ChEBI" id="CHEBI:33019"/>
        <dbReference type="ChEBI" id="CHEBI:61560"/>
        <dbReference type="ChEBI" id="CHEBI:173112"/>
        <dbReference type="EC" id="2.7.7.7"/>
    </reaction>
</comment>
<dbReference type="InterPro" id="IPR012337">
    <property type="entry name" value="RNaseH-like_sf"/>
</dbReference>
<evidence type="ECO:0000256" key="5">
    <source>
        <dbReference type="ARBA" id="ARBA00022705"/>
    </source>
</evidence>
<evidence type="ECO:0000256" key="4">
    <source>
        <dbReference type="ARBA" id="ARBA00022695"/>
    </source>
</evidence>
<organism evidence="10 11">
    <name type="scientific">Trachymyrmex cornetzi</name>
    <dbReference type="NCBI Taxonomy" id="471704"/>
    <lineage>
        <taxon>Eukaryota</taxon>
        <taxon>Metazoa</taxon>
        <taxon>Ecdysozoa</taxon>
        <taxon>Arthropoda</taxon>
        <taxon>Hexapoda</taxon>
        <taxon>Insecta</taxon>
        <taxon>Pterygota</taxon>
        <taxon>Neoptera</taxon>
        <taxon>Endopterygota</taxon>
        <taxon>Hymenoptera</taxon>
        <taxon>Apocrita</taxon>
        <taxon>Aculeata</taxon>
        <taxon>Formicoidea</taxon>
        <taxon>Formicidae</taxon>
        <taxon>Myrmicinae</taxon>
        <taxon>Trachymyrmex</taxon>
    </lineage>
</organism>
<dbReference type="InterPro" id="IPR011335">
    <property type="entry name" value="Restrct_endonuc-II-like"/>
</dbReference>
<dbReference type="GO" id="GO:0003887">
    <property type="term" value="F:DNA-directed DNA polymerase activity"/>
    <property type="evidence" value="ECO:0007669"/>
    <property type="project" value="UniProtKB-KW"/>
</dbReference>
<dbReference type="AlphaFoldDB" id="A0A151J3R1"/>
<keyword evidence="4" id="KW-0548">Nucleotidyltransferase</keyword>
<comment type="similarity">
    <text evidence="1">Belongs to the DNA polymerase type-B family.</text>
</comment>
<dbReference type="InterPro" id="IPR043502">
    <property type="entry name" value="DNA/RNA_pol_sf"/>
</dbReference>
<dbReference type="Gene3D" id="3.40.960.10">
    <property type="entry name" value="VSR Endonuclease"/>
    <property type="match status" value="1"/>
</dbReference>
<dbReference type="GO" id="GO:0006260">
    <property type="term" value="P:DNA replication"/>
    <property type="evidence" value="ECO:0007669"/>
    <property type="project" value="UniProtKB-KW"/>
</dbReference>
<evidence type="ECO:0000256" key="8">
    <source>
        <dbReference type="ARBA" id="ARBA00049244"/>
    </source>
</evidence>
<dbReference type="Proteomes" id="UP000078492">
    <property type="component" value="Unassembled WGS sequence"/>
</dbReference>
<dbReference type="EC" id="2.7.7.7" evidence="2"/>
<protein>
    <recommendedName>
        <fullName evidence="2">DNA-directed DNA polymerase</fullName>
        <ecNumber evidence="2">2.7.7.7</ecNumber>
    </recommendedName>
</protein>
<evidence type="ECO:0000259" key="9">
    <source>
        <dbReference type="Pfam" id="PF03175"/>
    </source>
</evidence>
<dbReference type="SUPFAM" id="SSF52980">
    <property type="entry name" value="Restriction endonuclease-like"/>
    <property type="match status" value="1"/>
</dbReference>
<reference evidence="10 11" key="1">
    <citation type="submission" date="2015-09" db="EMBL/GenBank/DDBJ databases">
        <title>Trachymyrmex cornetzi WGS genome.</title>
        <authorList>
            <person name="Nygaard S."/>
            <person name="Hu H."/>
            <person name="Boomsma J."/>
            <person name="Zhang G."/>
        </authorList>
    </citation>
    <scope>NUCLEOTIDE SEQUENCE [LARGE SCALE GENOMIC DNA]</scope>
    <source>
        <strain evidence="10">Tcor2-1</strain>
        <tissue evidence="10">Whole body</tissue>
    </source>
</reference>
<dbReference type="SUPFAM" id="SSF56672">
    <property type="entry name" value="DNA/RNA polymerases"/>
    <property type="match status" value="1"/>
</dbReference>
<dbReference type="GO" id="GO:0000166">
    <property type="term" value="F:nucleotide binding"/>
    <property type="evidence" value="ECO:0007669"/>
    <property type="project" value="InterPro"/>
</dbReference>
<proteinExistence type="inferred from homology"/>
<feature type="domain" description="DNA-directed DNA polymerase family B mitochondria/virus" evidence="9">
    <location>
        <begin position="302"/>
        <end position="401"/>
    </location>
</feature>
<dbReference type="InterPro" id="IPR004868">
    <property type="entry name" value="DNA-dir_DNA_pol_B_mt/vir"/>
</dbReference>
<name>A0A151J3R1_9HYME</name>
<dbReference type="GO" id="GO:0006281">
    <property type="term" value="P:DNA repair"/>
    <property type="evidence" value="ECO:0007669"/>
    <property type="project" value="UniProtKB-ARBA"/>
</dbReference>
<keyword evidence="3" id="KW-0808">Transferase</keyword>
<feature type="domain" description="DNA-directed DNA polymerase family B mitochondria/virus" evidence="9">
    <location>
        <begin position="8"/>
        <end position="180"/>
    </location>
</feature>
<evidence type="ECO:0000256" key="2">
    <source>
        <dbReference type="ARBA" id="ARBA00012417"/>
    </source>
</evidence>
<evidence type="ECO:0000256" key="7">
    <source>
        <dbReference type="ARBA" id="ARBA00023125"/>
    </source>
</evidence>
<dbReference type="PANTHER" id="PTHR33568">
    <property type="entry name" value="DNA POLYMERASE"/>
    <property type="match status" value="1"/>
</dbReference>
<keyword evidence="6" id="KW-0239">DNA-directed DNA polymerase</keyword>
<dbReference type="SUPFAM" id="SSF53098">
    <property type="entry name" value="Ribonuclease H-like"/>
    <property type="match status" value="1"/>
</dbReference>
<keyword evidence="11" id="KW-1185">Reference proteome</keyword>
<evidence type="ECO:0000256" key="1">
    <source>
        <dbReference type="ARBA" id="ARBA00005755"/>
    </source>
</evidence>
<keyword evidence="5" id="KW-0235">DNA replication</keyword>